<feature type="domain" description="Cyclic GMP-AMP synthase DncV-like nucleotidyltransferase" evidence="11">
    <location>
        <begin position="70"/>
        <end position="154"/>
    </location>
</feature>
<protein>
    <recommendedName>
        <fullName evidence="9">Cyclic GMP-AMP synthase</fullName>
    </recommendedName>
</protein>
<name>E0TAZ6_PARBH</name>
<keyword evidence="13" id="KW-1185">Reference proteome</keyword>
<evidence type="ECO:0000259" key="11">
    <source>
        <dbReference type="Pfam" id="PF21654"/>
    </source>
</evidence>
<dbReference type="GO" id="GO:0009117">
    <property type="term" value="P:nucleotide metabolic process"/>
    <property type="evidence" value="ECO:0007669"/>
    <property type="project" value="UniProtKB-KW"/>
</dbReference>
<dbReference type="GO" id="GO:0005524">
    <property type="term" value="F:ATP binding"/>
    <property type="evidence" value="ECO:0007669"/>
    <property type="project" value="UniProtKB-KW"/>
</dbReference>
<reference evidence="13" key="1">
    <citation type="submission" date="2010-08" db="EMBL/GenBank/DDBJ databases">
        <title>Genome sequence of Parvularcula bermudensis HTCC2503.</title>
        <authorList>
            <person name="Kang D.-M."/>
            <person name="Oh H.-M."/>
            <person name="Cho J.-C."/>
        </authorList>
    </citation>
    <scope>NUCLEOTIDE SEQUENCE [LARGE SCALE GENOMIC DNA]</scope>
    <source>
        <strain evidence="13">ATCC BAA-594 / HTCC2503 / KCTC 12087</strain>
    </source>
</reference>
<sequence length="388" mass="43090">MCFSAIARSVAIFLASSNMIDCHKHVVAYHNDEITLPEAERGEMRNRRNANRNRIKTRLKANEKPAPAFFASQGSYADKTMVQYPDKDYDIDDGVYFRKEDLLGPNGGEMTALLARKMVFDAINDGSFKTPPELHTNCIRVLYAAGYNVDVPVYRIVTETDIFGNETAYVELAGADWIRSDARDVSTWFDDVNQSRSPDTENGRQFRRIVRDIKKLTNSRKSWRKRILSGYGVTILAAECYVPFAGRDDYSLHATLRAMHNRLKFSLALQSPVEPYDHVADHDDARSKYFRARLDDLESCLDDIAAAETEDEALDAWSDLYGDDYFSDRKAKAQTEALETKSADGSLLGLGLAAAGIAAGAAALSAARAKPSWEPSQAVSKGGGRTNA</sequence>
<evidence type="ECO:0000313" key="12">
    <source>
        <dbReference type="EMBL" id="ADM08205.1"/>
    </source>
</evidence>
<dbReference type="Pfam" id="PF21654">
    <property type="entry name" value="DncV-like_NTFase"/>
    <property type="match status" value="1"/>
</dbReference>
<keyword evidence="2" id="KW-0548">Nucleotidyltransferase</keyword>
<evidence type="ECO:0000256" key="5">
    <source>
        <dbReference type="ARBA" id="ARBA00022840"/>
    </source>
</evidence>
<evidence type="ECO:0000313" key="13">
    <source>
        <dbReference type="Proteomes" id="UP000001302"/>
    </source>
</evidence>
<dbReference type="HOGENOM" id="CLU_052145_0_0_5"/>
<evidence type="ECO:0000256" key="6">
    <source>
        <dbReference type="ARBA" id="ARBA00022842"/>
    </source>
</evidence>
<keyword evidence="3" id="KW-0479">Metal-binding</keyword>
<dbReference type="Proteomes" id="UP000001302">
    <property type="component" value="Chromosome"/>
</dbReference>
<gene>
    <name evidence="12" type="ordered locus">PB2503_00622</name>
</gene>
<dbReference type="eggNOG" id="ENOG502ZHKZ">
    <property type="taxonomic scope" value="Bacteria"/>
</dbReference>
<keyword evidence="4" id="KW-0547">Nucleotide-binding</keyword>
<dbReference type="AlphaFoldDB" id="E0TAZ6"/>
<evidence type="ECO:0000256" key="3">
    <source>
        <dbReference type="ARBA" id="ARBA00022723"/>
    </source>
</evidence>
<keyword evidence="6" id="KW-0460">Magnesium</keyword>
<evidence type="ECO:0000256" key="8">
    <source>
        <dbReference type="ARBA" id="ARBA00023118"/>
    </source>
</evidence>
<dbReference type="KEGG" id="pbr:PB2503_00622"/>
<dbReference type="EMBL" id="CP002156">
    <property type="protein sequence ID" value="ADM08205.1"/>
    <property type="molecule type" value="Genomic_DNA"/>
</dbReference>
<dbReference type="STRING" id="314260.PB2503_00622"/>
<keyword evidence="1" id="KW-0808">Transferase</keyword>
<evidence type="ECO:0000256" key="2">
    <source>
        <dbReference type="ARBA" id="ARBA00022695"/>
    </source>
</evidence>
<keyword evidence="5" id="KW-0067">ATP-binding</keyword>
<evidence type="ECO:0000256" key="1">
    <source>
        <dbReference type="ARBA" id="ARBA00022679"/>
    </source>
</evidence>
<evidence type="ECO:0000256" key="4">
    <source>
        <dbReference type="ARBA" id="ARBA00022741"/>
    </source>
</evidence>
<dbReference type="GO" id="GO:0051607">
    <property type="term" value="P:defense response to virus"/>
    <property type="evidence" value="ECO:0007669"/>
    <property type="project" value="UniProtKB-KW"/>
</dbReference>
<evidence type="ECO:0000256" key="10">
    <source>
        <dbReference type="ARBA" id="ARBA00048304"/>
    </source>
</evidence>
<dbReference type="GO" id="GO:0016779">
    <property type="term" value="F:nucleotidyltransferase activity"/>
    <property type="evidence" value="ECO:0007669"/>
    <property type="project" value="UniProtKB-KW"/>
</dbReference>
<dbReference type="GO" id="GO:0046872">
    <property type="term" value="F:metal ion binding"/>
    <property type="evidence" value="ECO:0007669"/>
    <property type="project" value="UniProtKB-KW"/>
</dbReference>
<keyword evidence="7" id="KW-0546">Nucleotide metabolism</keyword>
<organism evidence="12 13">
    <name type="scientific">Parvularcula bermudensis (strain ATCC BAA-594 / HTCC2503 / KCTC 12087)</name>
    <dbReference type="NCBI Taxonomy" id="314260"/>
    <lineage>
        <taxon>Bacteria</taxon>
        <taxon>Pseudomonadati</taxon>
        <taxon>Pseudomonadota</taxon>
        <taxon>Alphaproteobacteria</taxon>
        <taxon>Parvularculales</taxon>
        <taxon>Parvularculaceae</taxon>
        <taxon>Parvularcula</taxon>
    </lineage>
</organism>
<evidence type="ECO:0000256" key="9">
    <source>
        <dbReference type="ARBA" id="ARBA00044145"/>
    </source>
</evidence>
<dbReference type="InterPro" id="IPR048445">
    <property type="entry name" value="DncV-like_NTFase"/>
</dbReference>
<keyword evidence="8" id="KW-0051">Antiviral defense</keyword>
<reference evidence="12 13" key="2">
    <citation type="journal article" date="2011" name="J. Bacteriol.">
        <title>Complete genome sequence of strain HTCC2503T of Parvularcula bermudensis, the type species of the order "Parvularculales" in the class Alphaproteobacteria.</title>
        <authorList>
            <person name="Oh H.M."/>
            <person name="Kang I."/>
            <person name="Vergin K.L."/>
            <person name="Kang D."/>
            <person name="Rhee K.H."/>
            <person name="Giovannoni S.J."/>
            <person name="Cho J.C."/>
        </authorList>
    </citation>
    <scope>NUCLEOTIDE SEQUENCE [LARGE SCALE GENOMIC DNA]</scope>
    <source>
        <strain evidence="13">ATCC BAA-594 / HTCC2503 / KCTC 12087</strain>
    </source>
</reference>
<comment type="catalytic activity">
    <reaction evidence="10">
        <text>GTP + ATP = 3',3'-cGAMP + 2 diphosphate</text>
        <dbReference type="Rhea" id="RHEA:35647"/>
        <dbReference type="ChEBI" id="CHEBI:30616"/>
        <dbReference type="ChEBI" id="CHEBI:33019"/>
        <dbReference type="ChEBI" id="CHEBI:37565"/>
        <dbReference type="ChEBI" id="CHEBI:71501"/>
    </reaction>
    <physiologicalReaction direction="left-to-right" evidence="10">
        <dbReference type="Rhea" id="RHEA:35648"/>
    </physiologicalReaction>
</comment>
<accession>E0TAZ6</accession>
<proteinExistence type="predicted"/>
<evidence type="ECO:0000256" key="7">
    <source>
        <dbReference type="ARBA" id="ARBA00023080"/>
    </source>
</evidence>